<dbReference type="Gene3D" id="1.10.287.850">
    <property type="entry name" value="HP0062-like domain"/>
    <property type="match status" value="1"/>
</dbReference>
<organism evidence="2 3">
    <name type="scientific">Mycobacterium intermedium</name>
    <dbReference type="NCBI Taxonomy" id="28445"/>
    <lineage>
        <taxon>Bacteria</taxon>
        <taxon>Bacillati</taxon>
        <taxon>Actinomycetota</taxon>
        <taxon>Actinomycetes</taxon>
        <taxon>Mycobacteriales</taxon>
        <taxon>Mycobacteriaceae</taxon>
        <taxon>Mycobacterium</taxon>
        <taxon>Mycobacterium simiae complex</taxon>
    </lineage>
</organism>
<dbReference type="SUPFAM" id="SSF140459">
    <property type="entry name" value="PE/PPE dimer-like"/>
    <property type="match status" value="1"/>
</dbReference>
<evidence type="ECO:0000259" key="1">
    <source>
        <dbReference type="Pfam" id="PF00934"/>
    </source>
</evidence>
<proteinExistence type="predicted"/>
<dbReference type="InterPro" id="IPR000084">
    <property type="entry name" value="PE-PGRS_N"/>
</dbReference>
<dbReference type="RefSeq" id="WP_139805503.1">
    <property type="nucleotide sequence ID" value="NZ_MVHT01000251.1"/>
</dbReference>
<evidence type="ECO:0000313" key="3">
    <source>
        <dbReference type="Proteomes" id="UP000192739"/>
    </source>
</evidence>
<accession>A0A1X0ELU6</accession>
<evidence type="ECO:0000313" key="2">
    <source>
        <dbReference type="EMBL" id="ORA85636.1"/>
    </source>
</evidence>
<reference evidence="2 3" key="1">
    <citation type="submission" date="2017-02" db="EMBL/GenBank/DDBJ databases">
        <title>The new phylogeny of genus Mycobacterium.</title>
        <authorList>
            <person name="Tortoli E."/>
            <person name="Trovato A."/>
            <person name="Cirillo D.M."/>
        </authorList>
    </citation>
    <scope>NUCLEOTIDE SEQUENCE [LARGE SCALE GENOMIC DNA]</scope>
    <source>
        <strain evidence="2 3">DSM 44049</strain>
    </source>
</reference>
<dbReference type="AlphaFoldDB" id="A0A1X0ELU6"/>
<dbReference type="EMBL" id="MVHT01000251">
    <property type="protein sequence ID" value="ORA85636.1"/>
    <property type="molecule type" value="Genomic_DNA"/>
</dbReference>
<name>A0A1X0ELU6_MYCIE</name>
<feature type="domain" description="PE" evidence="1">
    <location>
        <begin position="4"/>
        <end position="35"/>
    </location>
</feature>
<feature type="non-terminal residue" evidence="2">
    <location>
        <position position="35"/>
    </location>
</feature>
<gene>
    <name evidence="2" type="ORF">BST27_30615</name>
</gene>
<dbReference type="Proteomes" id="UP000192739">
    <property type="component" value="Unassembled WGS sequence"/>
</dbReference>
<keyword evidence="3" id="KW-1185">Reference proteome</keyword>
<sequence>MSYLVAVPELVTAAATQVAGIGSSLSAANAAAAVP</sequence>
<dbReference type="InterPro" id="IPR038332">
    <property type="entry name" value="PPE_sf"/>
</dbReference>
<dbReference type="Pfam" id="PF00934">
    <property type="entry name" value="PE"/>
    <property type="match status" value="1"/>
</dbReference>
<comment type="caution">
    <text evidence="2">The sequence shown here is derived from an EMBL/GenBank/DDBJ whole genome shotgun (WGS) entry which is preliminary data.</text>
</comment>
<protein>
    <recommendedName>
        <fullName evidence="1">PE domain-containing protein</fullName>
    </recommendedName>
</protein>